<protein>
    <recommendedName>
        <fullName evidence="3">DNA methyltransferase</fullName>
    </recommendedName>
</protein>
<comment type="caution">
    <text evidence="1">The sequence shown here is derived from an EMBL/GenBank/DDBJ whole genome shotgun (WGS) entry which is preliminary data.</text>
</comment>
<accession>A0A9X3IM06</accession>
<dbReference type="EMBL" id="JAPKNK010000008">
    <property type="protein sequence ID" value="MCX5571083.1"/>
    <property type="molecule type" value="Genomic_DNA"/>
</dbReference>
<keyword evidence="2" id="KW-1185">Reference proteome</keyword>
<sequence>METLLPLIIQVVAGLIGGNAAGSALKERSLGTTGNSIAGGIGGIVLGQILQAVMGGGAPDAGAAMAGLDIGKIVTDIVGGGAGGAILTAIVGMLKNQVSGAR</sequence>
<dbReference type="RefSeq" id="WP_266340050.1">
    <property type="nucleotide sequence ID" value="NZ_JAPKNK010000008.1"/>
</dbReference>
<name>A0A9X3IM06_9HYPH</name>
<evidence type="ECO:0008006" key="3">
    <source>
        <dbReference type="Google" id="ProtNLM"/>
    </source>
</evidence>
<gene>
    <name evidence="1" type="ORF">OSH07_17920</name>
</gene>
<dbReference type="Proteomes" id="UP001144805">
    <property type="component" value="Unassembled WGS sequence"/>
</dbReference>
<evidence type="ECO:0000313" key="2">
    <source>
        <dbReference type="Proteomes" id="UP001144805"/>
    </source>
</evidence>
<evidence type="ECO:0000313" key="1">
    <source>
        <dbReference type="EMBL" id="MCX5571083.1"/>
    </source>
</evidence>
<reference evidence="1" key="1">
    <citation type="submission" date="2022-11" db="EMBL/GenBank/DDBJ databases">
        <title>Biodiversity and phylogenetic relationships of bacteria.</title>
        <authorList>
            <person name="Machado R.A.R."/>
            <person name="Bhat A."/>
            <person name="Loulou A."/>
            <person name="Kallel S."/>
        </authorList>
    </citation>
    <scope>NUCLEOTIDE SEQUENCE</scope>
    <source>
        <strain evidence="1">K-TC2</strain>
    </source>
</reference>
<dbReference type="AlphaFoldDB" id="A0A9X3IM06"/>
<organism evidence="1 2">
    <name type="scientific">Kaistia nematophila</name>
    <dbReference type="NCBI Taxonomy" id="2994654"/>
    <lineage>
        <taxon>Bacteria</taxon>
        <taxon>Pseudomonadati</taxon>
        <taxon>Pseudomonadota</taxon>
        <taxon>Alphaproteobacteria</taxon>
        <taxon>Hyphomicrobiales</taxon>
        <taxon>Kaistiaceae</taxon>
        <taxon>Kaistia</taxon>
    </lineage>
</organism>
<proteinExistence type="predicted"/>